<dbReference type="AlphaFoldDB" id="A0A506XX05"/>
<evidence type="ECO:0000259" key="1">
    <source>
        <dbReference type="Pfam" id="PF07969"/>
    </source>
</evidence>
<dbReference type="InterPro" id="IPR013108">
    <property type="entry name" value="Amidohydro_3"/>
</dbReference>
<dbReference type="Gene3D" id="2.30.40.10">
    <property type="entry name" value="Urease, subunit C, domain 1"/>
    <property type="match status" value="1"/>
</dbReference>
<dbReference type="RefSeq" id="WP_141164741.1">
    <property type="nucleotide sequence ID" value="NZ_VHQG01000005.1"/>
</dbReference>
<feature type="domain" description="Amidohydrolase 3" evidence="1">
    <location>
        <begin position="66"/>
        <end position="554"/>
    </location>
</feature>
<comment type="caution">
    <text evidence="2">The sequence shown here is derived from an EMBL/GenBank/DDBJ whole genome shotgun (WGS) entry which is preliminary data.</text>
</comment>
<sequence>MTTTLYTNARVFTGDDGAGSDAGATPAGATPAGAGAGIDGAAGAVLVDGAEIAWVGAASDAPAANRTVDLDGRLLMPGFTDAHVHLVMMGTAIAQVNLDDARSLPEIQQRLRAARAADPDATILRGRGWLFDAVPDGRPTAAMIDEVVGHVPVFLDANDYHSCWVNRAALEVLGITRDTPDPHGGEIVRDAAGDATGLLLETAGTLHARTYLDAITTDADRDAAAERAIESYLAAGVTGVVDMMLDEYDLAALQRAAERRGGELPIRVSGHWLIENRGDDAANLAQVARAAELAAASASSWLRVIGIKLVLDGVIDACTAAMRNPYSDGSNAGPIWPLEQLAPVVVAADAAGLQIAQHAIGDRASDIALDALERAIDVNGDRPRRHRIEHLEYAAPETPARMARLGVTASMQPVHSDPAIFANWAAMLGDERVERAFPWPEYEDAGALLAFGTDAPTAPYAALANMYVATTRASALDRAVPATHPQFALPLERALGHATRDAAASIGDGSWRGRIAPGFAADLIVLDRDPFVEGPDSLLEARVVETIVAGRTRYRAE</sequence>
<gene>
    <name evidence="2" type="ORF">FJ657_16140</name>
</gene>
<dbReference type="Gene3D" id="3.10.310.70">
    <property type="match status" value="1"/>
</dbReference>
<dbReference type="SUPFAM" id="SSF51556">
    <property type="entry name" value="Metallo-dependent hydrolases"/>
    <property type="match status" value="1"/>
</dbReference>
<dbReference type="GO" id="GO:0016810">
    <property type="term" value="F:hydrolase activity, acting on carbon-nitrogen (but not peptide) bonds"/>
    <property type="evidence" value="ECO:0007669"/>
    <property type="project" value="InterPro"/>
</dbReference>
<protein>
    <submittedName>
        <fullName evidence="2">Amidohydrolase family protein</fullName>
    </submittedName>
</protein>
<organism evidence="2 3">
    <name type="scientific">Schumannella soli</name>
    <dbReference type="NCBI Taxonomy" id="2590779"/>
    <lineage>
        <taxon>Bacteria</taxon>
        <taxon>Bacillati</taxon>
        <taxon>Actinomycetota</taxon>
        <taxon>Actinomycetes</taxon>
        <taxon>Micrococcales</taxon>
        <taxon>Microbacteriaceae</taxon>
        <taxon>Schumannella</taxon>
    </lineage>
</organism>
<proteinExistence type="predicted"/>
<dbReference type="PANTHER" id="PTHR22642:SF20">
    <property type="entry name" value="AMIDOHYDROLASE 3 DOMAIN-CONTAINING PROTEIN"/>
    <property type="match status" value="1"/>
</dbReference>
<dbReference type="Proteomes" id="UP000316252">
    <property type="component" value="Unassembled WGS sequence"/>
</dbReference>
<dbReference type="EMBL" id="VHQG01000005">
    <property type="protein sequence ID" value="TPW74163.1"/>
    <property type="molecule type" value="Genomic_DNA"/>
</dbReference>
<dbReference type="OrthoDB" id="3238066at2"/>
<keyword evidence="3" id="KW-1185">Reference proteome</keyword>
<accession>A0A506XX05</accession>
<keyword evidence="2" id="KW-0378">Hydrolase</keyword>
<dbReference type="CDD" id="cd01300">
    <property type="entry name" value="YtcJ_like"/>
    <property type="match status" value="1"/>
</dbReference>
<dbReference type="PANTHER" id="PTHR22642">
    <property type="entry name" value="IMIDAZOLONEPROPIONASE"/>
    <property type="match status" value="1"/>
</dbReference>
<dbReference type="Gene3D" id="3.20.20.140">
    <property type="entry name" value="Metal-dependent hydrolases"/>
    <property type="match status" value="1"/>
</dbReference>
<reference evidence="2 3" key="1">
    <citation type="submission" date="2019-06" db="EMBL/GenBank/DDBJ databases">
        <authorList>
            <person name="Li F."/>
        </authorList>
    </citation>
    <scope>NUCLEOTIDE SEQUENCE [LARGE SCALE GENOMIC DNA]</scope>
    <source>
        <strain evidence="2 3">10F1D-1</strain>
    </source>
</reference>
<evidence type="ECO:0000313" key="3">
    <source>
        <dbReference type="Proteomes" id="UP000316252"/>
    </source>
</evidence>
<dbReference type="Pfam" id="PF07969">
    <property type="entry name" value="Amidohydro_3"/>
    <property type="match status" value="1"/>
</dbReference>
<dbReference type="InterPro" id="IPR033932">
    <property type="entry name" value="YtcJ-like"/>
</dbReference>
<dbReference type="InterPro" id="IPR011059">
    <property type="entry name" value="Metal-dep_hydrolase_composite"/>
</dbReference>
<name>A0A506XX05_9MICO</name>
<dbReference type="SUPFAM" id="SSF51338">
    <property type="entry name" value="Composite domain of metallo-dependent hydrolases"/>
    <property type="match status" value="1"/>
</dbReference>
<dbReference type="InterPro" id="IPR032466">
    <property type="entry name" value="Metal_Hydrolase"/>
</dbReference>
<evidence type="ECO:0000313" key="2">
    <source>
        <dbReference type="EMBL" id="TPW74163.1"/>
    </source>
</evidence>